<evidence type="ECO:0008006" key="4">
    <source>
        <dbReference type="Google" id="ProtNLM"/>
    </source>
</evidence>
<feature type="signal peptide" evidence="1">
    <location>
        <begin position="1"/>
        <end position="21"/>
    </location>
</feature>
<keyword evidence="1" id="KW-0732">Signal</keyword>
<name>A0A6C2UG56_9BACT</name>
<sequence length="356" mass="35416">MKRTTTATLLATLLFAGTAMGQATRYWNGSSGVDNNWETAANWDTAPVPGDNANFRGKTGGAQDATAQLSSAATIGDLLIGGVGAASTQGTPTLTLKSGSALSVTDDTQIGFSLAGDSSAAVAQLNVVDGTHSFTDLFNIGNVAGVGNANAANGSVTVSGGSLSLAAIGKIATRGATATGASSGTLTLEGGLLTSTKTGVGFYVGDYGNGMLTLDGGNATFAGNVNVAQQSGSSGTISLLDGNLHANTVTLGSGDASLEIGEGFLTMNLNRNGLVAGWIAGNDVSAVGGIVDDSTFTSVYASGLTTVTNGSFVLKYGYDTVNAETALWSQAIPEPATISFVLLTGCGLLAVRRIMI</sequence>
<accession>A0A6C2UG56</accession>
<evidence type="ECO:0000256" key="1">
    <source>
        <dbReference type="SAM" id="SignalP"/>
    </source>
</evidence>
<keyword evidence="3" id="KW-1185">Reference proteome</keyword>
<proteinExistence type="predicted"/>
<protein>
    <recommendedName>
        <fullName evidence="4">PEP-CTERM protein-sorting domain-containing protein</fullName>
    </recommendedName>
</protein>
<feature type="chain" id="PRO_5025665052" description="PEP-CTERM protein-sorting domain-containing protein" evidence="1">
    <location>
        <begin position="22"/>
        <end position="356"/>
    </location>
</feature>
<reference evidence="2 3" key="1">
    <citation type="submission" date="2019-04" db="EMBL/GenBank/DDBJ databases">
        <authorList>
            <person name="Van Vliet M D."/>
        </authorList>
    </citation>
    <scope>NUCLEOTIDE SEQUENCE [LARGE SCALE GENOMIC DNA]</scope>
    <source>
        <strain evidence="2 3">F21</strain>
    </source>
</reference>
<dbReference type="Proteomes" id="UP000346198">
    <property type="component" value="Unassembled WGS sequence"/>
</dbReference>
<gene>
    <name evidence="2" type="ORF">SCARR_00406</name>
</gene>
<dbReference type="EMBL" id="CAAHFH010000001">
    <property type="protein sequence ID" value="VGO18354.1"/>
    <property type="molecule type" value="Genomic_DNA"/>
</dbReference>
<dbReference type="RefSeq" id="WP_136059849.1">
    <property type="nucleotide sequence ID" value="NZ_CAAHFH010000001.1"/>
</dbReference>
<evidence type="ECO:0000313" key="2">
    <source>
        <dbReference type="EMBL" id="VGO18354.1"/>
    </source>
</evidence>
<organism evidence="2 3">
    <name type="scientific">Pontiella sulfatireligans</name>
    <dbReference type="NCBI Taxonomy" id="2750658"/>
    <lineage>
        <taxon>Bacteria</taxon>
        <taxon>Pseudomonadati</taxon>
        <taxon>Kiritimatiellota</taxon>
        <taxon>Kiritimatiellia</taxon>
        <taxon>Kiritimatiellales</taxon>
        <taxon>Pontiellaceae</taxon>
        <taxon>Pontiella</taxon>
    </lineage>
</organism>
<dbReference type="AlphaFoldDB" id="A0A6C2UG56"/>
<evidence type="ECO:0000313" key="3">
    <source>
        <dbReference type="Proteomes" id="UP000346198"/>
    </source>
</evidence>